<dbReference type="AlphaFoldDB" id="A0A6A4LM62"/>
<gene>
    <name evidence="2" type="ORF">C3L33_08967</name>
</gene>
<proteinExistence type="predicted"/>
<evidence type="ECO:0008006" key="4">
    <source>
        <dbReference type="Google" id="ProtNLM"/>
    </source>
</evidence>
<feature type="compositionally biased region" description="Basic and acidic residues" evidence="1">
    <location>
        <begin position="1"/>
        <end position="15"/>
    </location>
</feature>
<feature type="compositionally biased region" description="Polar residues" evidence="1">
    <location>
        <begin position="52"/>
        <end position="62"/>
    </location>
</feature>
<dbReference type="PANTHER" id="PTHR33193">
    <property type="entry name" value="DOMAIN PROTEIN, PUTATIVE (DUF3511)-RELATED"/>
    <property type="match status" value="1"/>
</dbReference>
<reference evidence="2 3" key="1">
    <citation type="journal article" date="2019" name="Genome Biol. Evol.">
        <title>The Rhododendron genome and chromosomal organization provide insight into shared whole-genome duplications across the heath family (Ericaceae).</title>
        <authorList>
            <person name="Soza V.L."/>
            <person name="Lindsley D."/>
            <person name="Waalkes A."/>
            <person name="Ramage E."/>
            <person name="Patwardhan R.P."/>
            <person name="Burton J.N."/>
            <person name="Adey A."/>
            <person name="Kumar A."/>
            <person name="Qiu R."/>
            <person name="Shendure J."/>
            <person name="Hall B."/>
        </authorList>
    </citation>
    <scope>NUCLEOTIDE SEQUENCE [LARGE SCALE GENOMIC DNA]</scope>
    <source>
        <strain evidence="2">RSF 1966-606</strain>
    </source>
</reference>
<dbReference type="InterPro" id="IPR021899">
    <property type="entry name" value="DUF3511"/>
</dbReference>
<feature type="region of interest" description="Disordered" evidence="1">
    <location>
        <begin position="1"/>
        <end position="62"/>
    </location>
</feature>
<dbReference type="OrthoDB" id="1655903at2759"/>
<accession>A0A6A4LM62</accession>
<protein>
    <recommendedName>
        <fullName evidence="4">DUF3511 domain-containing protein</fullName>
    </recommendedName>
</protein>
<feature type="compositionally biased region" description="Low complexity" evidence="1">
    <location>
        <begin position="96"/>
        <end position="108"/>
    </location>
</feature>
<dbReference type="PANTHER" id="PTHR33193:SF62">
    <property type="entry name" value="FAMILY ABC TRANSPORTER, PUTATIVE (DUF3511)-RELATED"/>
    <property type="match status" value="1"/>
</dbReference>
<dbReference type="Proteomes" id="UP000428333">
    <property type="component" value="Linkage Group LG05"/>
</dbReference>
<evidence type="ECO:0000256" key="1">
    <source>
        <dbReference type="SAM" id="MobiDB-lite"/>
    </source>
</evidence>
<keyword evidence="3" id="KW-1185">Reference proteome</keyword>
<dbReference type="EMBL" id="QEFC01001201">
    <property type="protein sequence ID" value="KAE9459130.1"/>
    <property type="molecule type" value="Genomic_DNA"/>
</dbReference>
<organism evidence="2 3">
    <name type="scientific">Rhododendron williamsianum</name>
    <dbReference type="NCBI Taxonomy" id="262921"/>
    <lineage>
        <taxon>Eukaryota</taxon>
        <taxon>Viridiplantae</taxon>
        <taxon>Streptophyta</taxon>
        <taxon>Embryophyta</taxon>
        <taxon>Tracheophyta</taxon>
        <taxon>Spermatophyta</taxon>
        <taxon>Magnoliopsida</taxon>
        <taxon>eudicotyledons</taxon>
        <taxon>Gunneridae</taxon>
        <taxon>Pentapetalae</taxon>
        <taxon>asterids</taxon>
        <taxon>Ericales</taxon>
        <taxon>Ericaceae</taxon>
        <taxon>Ericoideae</taxon>
        <taxon>Rhodoreae</taxon>
        <taxon>Rhododendron</taxon>
    </lineage>
</organism>
<feature type="compositionally biased region" description="Polar residues" evidence="1">
    <location>
        <begin position="24"/>
        <end position="41"/>
    </location>
</feature>
<feature type="region of interest" description="Disordered" evidence="1">
    <location>
        <begin position="82"/>
        <end position="108"/>
    </location>
</feature>
<feature type="non-terminal residue" evidence="2">
    <location>
        <position position="1"/>
    </location>
</feature>
<sequence length="187" mass="21301">MGDYRSKPYGDDKLQMESYRGYKPSSNPDHFRSRTFSNGSSYAYGPPEQKESSYGNKLSSNPNHFRSQSVAYDFSYAYGPTEQKESSYGYKPPNHSRSQSVSYDSSYAYGPPQPNQIVPVKDLKLKKAKSTSASGSKSWGLSDPEFQRKKRVASYKVYSVEGKVKGSLRKSFRWIKNRYTQVVNGLW</sequence>
<evidence type="ECO:0000313" key="3">
    <source>
        <dbReference type="Proteomes" id="UP000428333"/>
    </source>
</evidence>
<dbReference type="Pfam" id="PF12023">
    <property type="entry name" value="DUF3511"/>
    <property type="match status" value="1"/>
</dbReference>
<name>A0A6A4LM62_9ERIC</name>
<evidence type="ECO:0000313" key="2">
    <source>
        <dbReference type="EMBL" id="KAE9459130.1"/>
    </source>
</evidence>
<comment type="caution">
    <text evidence="2">The sequence shown here is derived from an EMBL/GenBank/DDBJ whole genome shotgun (WGS) entry which is preliminary data.</text>
</comment>